<evidence type="ECO:0000313" key="1">
    <source>
        <dbReference type="EMBL" id="KKL39693.1"/>
    </source>
</evidence>
<gene>
    <name evidence="1" type="ORF">WR31_23615</name>
</gene>
<sequence length="142" mass="15934">MRQRRHRVVALGAAQQIAIRSRGGLEPKRSASVAASEGAKCIRAREHLEVVPVELRTAREVRDVDEGARCACELDAAGDILAHAAQQRKAETHGRRRRRPFDRRIPCADVDVDGQHFNAAALRVLQQLRRRVTASENWKPHP</sequence>
<reference evidence="1 2" key="1">
    <citation type="submission" date="2015-03" db="EMBL/GenBank/DDBJ databases">
        <title>Draft genome sequences of the Burkholderia contaminans strains LMG 23361 and FFH2055 and Burkholderia cenocepacia K56-2.</title>
        <authorList>
            <person name="Bloodworth R.A."/>
            <person name="Selin C."/>
            <person name="Lopez De Volder M.A."/>
            <person name="Degrossi J."/>
            <person name="Drevinek P."/>
            <person name="Galanternik L."/>
            <person name="Cardona S.T."/>
        </authorList>
    </citation>
    <scope>NUCLEOTIDE SEQUENCE [LARGE SCALE GENOMIC DNA]</scope>
    <source>
        <strain evidence="1 2">LMG 23361</strain>
    </source>
</reference>
<dbReference type="AlphaFoldDB" id="A0ABD4AQK9"/>
<evidence type="ECO:0000313" key="2">
    <source>
        <dbReference type="Proteomes" id="UP000034400"/>
    </source>
</evidence>
<dbReference type="Proteomes" id="UP000034400">
    <property type="component" value="Unassembled WGS sequence"/>
</dbReference>
<protein>
    <submittedName>
        <fullName evidence="1">Uncharacterized protein</fullName>
    </submittedName>
</protein>
<name>A0ABD4AQK9_9BURK</name>
<dbReference type="EMBL" id="LASD01000009">
    <property type="protein sequence ID" value="KKL39693.1"/>
    <property type="molecule type" value="Genomic_DNA"/>
</dbReference>
<accession>A0ABD4AQK9</accession>
<comment type="caution">
    <text evidence="1">The sequence shown here is derived from an EMBL/GenBank/DDBJ whole genome shotgun (WGS) entry which is preliminary data.</text>
</comment>
<organism evidence="1 2">
    <name type="scientific">Burkholderia contaminans LMG 23361</name>
    <dbReference type="NCBI Taxonomy" id="1334628"/>
    <lineage>
        <taxon>Bacteria</taxon>
        <taxon>Pseudomonadati</taxon>
        <taxon>Pseudomonadota</taxon>
        <taxon>Betaproteobacteria</taxon>
        <taxon>Burkholderiales</taxon>
        <taxon>Burkholderiaceae</taxon>
        <taxon>Burkholderia</taxon>
        <taxon>Burkholderia cepacia complex</taxon>
    </lineage>
</organism>
<proteinExistence type="predicted"/>